<sequence length="189" mass="21376">MNKNILWMLAAILSYSFAMTACGGCSAIDDETNGDEVIEADSLVVGDQLPEFEVTMNDGSVVRTADLLGQPSVVVLFSVDCMDCRHQLPEIQRLWNMNQADSLIQGQRIPIVLIARECTKEDIEPFWKFSEFTMPYSPQPNRRVYSLFAPRVIPRIYISDAQGIIRYMHVDIAMPTAETIVNEIKELKQ</sequence>
<dbReference type="InterPro" id="IPR000866">
    <property type="entry name" value="AhpC/TSA"/>
</dbReference>
<dbReference type="EMBL" id="FNRF01000003">
    <property type="protein sequence ID" value="SEA61011.1"/>
    <property type="molecule type" value="Genomic_DNA"/>
</dbReference>
<dbReference type="Gene3D" id="3.40.30.10">
    <property type="entry name" value="Glutaredoxin"/>
    <property type="match status" value="1"/>
</dbReference>
<organism evidence="3 4">
    <name type="scientific">Xylanibacter ruminicola</name>
    <name type="common">Prevotella ruminicola</name>
    <dbReference type="NCBI Taxonomy" id="839"/>
    <lineage>
        <taxon>Bacteria</taxon>
        <taxon>Pseudomonadati</taxon>
        <taxon>Bacteroidota</taxon>
        <taxon>Bacteroidia</taxon>
        <taxon>Bacteroidales</taxon>
        <taxon>Prevotellaceae</taxon>
        <taxon>Xylanibacter</taxon>
    </lineage>
</organism>
<dbReference type="Proteomes" id="UP000182257">
    <property type="component" value="Unassembled WGS sequence"/>
</dbReference>
<accession>A0A1H4CKP6</accession>
<evidence type="ECO:0000313" key="3">
    <source>
        <dbReference type="EMBL" id="SEA61011.1"/>
    </source>
</evidence>
<dbReference type="PROSITE" id="PS51257">
    <property type="entry name" value="PROKAR_LIPOPROTEIN"/>
    <property type="match status" value="1"/>
</dbReference>
<dbReference type="PANTHER" id="PTHR42852">
    <property type="entry name" value="THIOL:DISULFIDE INTERCHANGE PROTEIN DSBE"/>
    <property type="match status" value="1"/>
</dbReference>
<dbReference type="GO" id="GO:0016491">
    <property type="term" value="F:oxidoreductase activity"/>
    <property type="evidence" value="ECO:0007669"/>
    <property type="project" value="InterPro"/>
</dbReference>
<dbReference type="SUPFAM" id="SSF52833">
    <property type="entry name" value="Thioredoxin-like"/>
    <property type="match status" value="1"/>
</dbReference>
<evidence type="ECO:0000259" key="2">
    <source>
        <dbReference type="PROSITE" id="PS51352"/>
    </source>
</evidence>
<dbReference type="Pfam" id="PF00578">
    <property type="entry name" value="AhpC-TSA"/>
    <property type="match status" value="1"/>
</dbReference>
<evidence type="ECO:0000313" key="4">
    <source>
        <dbReference type="Proteomes" id="UP000182257"/>
    </source>
</evidence>
<dbReference type="AlphaFoldDB" id="A0A1H4CKP6"/>
<dbReference type="CDD" id="cd02966">
    <property type="entry name" value="TlpA_like_family"/>
    <property type="match status" value="1"/>
</dbReference>
<keyword evidence="1" id="KW-0732">Signal</keyword>
<reference evidence="3 4" key="1">
    <citation type="submission" date="2016-10" db="EMBL/GenBank/DDBJ databases">
        <authorList>
            <person name="de Groot N.N."/>
        </authorList>
    </citation>
    <scope>NUCLEOTIDE SEQUENCE [LARGE SCALE GENOMIC DNA]</scope>
    <source>
        <strain evidence="3 4">D31d</strain>
    </source>
</reference>
<dbReference type="PROSITE" id="PS51352">
    <property type="entry name" value="THIOREDOXIN_2"/>
    <property type="match status" value="1"/>
</dbReference>
<protein>
    <submittedName>
        <fullName evidence="3">Peroxiredoxin</fullName>
    </submittedName>
</protein>
<dbReference type="InterPro" id="IPR050553">
    <property type="entry name" value="Thioredoxin_ResA/DsbE_sf"/>
</dbReference>
<dbReference type="InterPro" id="IPR013766">
    <property type="entry name" value="Thioredoxin_domain"/>
</dbReference>
<gene>
    <name evidence="3" type="ORF">SAMN05216462_2016</name>
</gene>
<proteinExistence type="predicted"/>
<dbReference type="RefSeq" id="WP_254771698.1">
    <property type="nucleotide sequence ID" value="NZ_FNRF01000003.1"/>
</dbReference>
<name>A0A1H4CKP6_XYLRU</name>
<feature type="domain" description="Thioredoxin" evidence="2">
    <location>
        <begin position="43"/>
        <end position="189"/>
    </location>
</feature>
<dbReference type="InterPro" id="IPR036249">
    <property type="entry name" value="Thioredoxin-like_sf"/>
</dbReference>
<feature type="signal peptide" evidence="1">
    <location>
        <begin position="1"/>
        <end position="20"/>
    </location>
</feature>
<evidence type="ECO:0000256" key="1">
    <source>
        <dbReference type="SAM" id="SignalP"/>
    </source>
</evidence>
<feature type="chain" id="PRO_5010267346" evidence="1">
    <location>
        <begin position="21"/>
        <end position="189"/>
    </location>
</feature>
<dbReference type="GO" id="GO:0016209">
    <property type="term" value="F:antioxidant activity"/>
    <property type="evidence" value="ECO:0007669"/>
    <property type="project" value="InterPro"/>
</dbReference>
<dbReference type="PANTHER" id="PTHR42852:SF17">
    <property type="entry name" value="THIOREDOXIN-LIKE PROTEIN HI_1115"/>
    <property type="match status" value="1"/>
</dbReference>